<accession>A0A074XKK4</accession>
<feature type="compositionally biased region" description="Acidic residues" evidence="5">
    <location>
        <begin position="173"/>
        <end position="208"/>
    </location>
</feature>
<feature type="domain" description="MYND-type" evidence="6">
    <location>
        <begin position="9"/>
        <end position="44"/>
    </location>
</feature>
<dbReference type="PROSITE" id="PS50865">
    <property type="entry name" value="ZF_MYND_2"/>
    <property type="match status" value="1"/>
</dbReference>
<sequence length="433" mass="48991">MQPHDKKRCAVCPRPGKACSRCGRSYYCSKECQKFDWPLHRTLCASFENFQQRPDSQKRRAIYFPVDSDKPKFVWLPMSGHHPSLGAIRETFFSGEQFWPVSIDENPLQRTELRHDILLQCHMHFRESLGMNQSIYSLSGKTCSYFKGPAIAYCSSSGIRSKSTGRVVRDYGDSEADPSEFDDSDSEEDKAEGSDEEDIEYGDDSDTEEFLEWNDADPTDLRAIMDYILVIHGNERLLGALIQGDAIIDNSTSTKRFSGLEIPPTNHGALCTLGPDSTVARLFGMPLTLMLRSEKDKPHESAASAEGANSIIGLLMLNLETKHSESFGEIPERFRAKTIGTVAVIRQDGLPIFSSYLEAFCAWIKDDLRPSFADTHQQCLAELELKKACTKDDKKVIEHKENIKELQGKMLDTITRARFYAWCKDKGFELKHL</sequence>
<dbReference type="AlphaFoldDB" id="A0A074XKK4"/>
<dbReference type="RefSeq" id="XP_029758734.1">
    <property type="nucleotide sequence ID" value="XM_029907929.1"/>
</dbReference>
<dbReference type="STRING" id="1043002.A0A074XKK4"/>
<dbReference type="GeneID" id="40750235"/>
<keyword evidence="1" id="KW-0479">Metal-binding</keyword>
<evidence type="ECO:0000256" key="4">
    <source>
        <dbReference type="PROSITE-ProRule" id="PRU00134"/>
    </source>
</evidence>
<organism evidence="7 8">
    <name type="scientific">Aureobasidium pullulans EXF-150</name>
    <dbReference type="NCBI Taxonomy" id="1043002"/>
    <lineage>
        <taxon>Eukaryota</taxon>
        <taxon>Fungi</taxon>
        <taxon>Dikarya</taxon>
        <taxon>Ascomycota</taxon>
        <taxon>Pezizomycotina</taxon>
        <taxon>Dothideomycetes</taxon>
        <taxon>Dothideomycetidae</taxon>
        <taxon>Dothideales</taxon>
        <taxon>Saccotheciaceae</taxon>
        <taxon>Aureobasidium</taxon>
    </lineage>
</organism>
<keyword evidence="8" id="KW-1185">Reference proteome</keyword>
<evidence type="ECO:0000256" key="3">
    <source>
        <dbReference type="ARBA" id="ARBA00022833"/>
    </source>
</evidence>
<dbReference type="Gene3D" id="6.10.140.2220">
    <property type="match status" value="1"/>
</dbReference>
<proteinExistence type="predicted"/>
<name>A0A074XKK4_AURPU</name>
<dbReference type="HOGENOM" id="CLU_665616_0_0_1"/>
<evidence type="ECO:0000256" key="5">
    <source>
        <dbReference type="SAM" id="MobiDB-lite"/>
    </source>
</evidence>
<feature type="region of interest" description="Disordered" evidence="5">
    <location>
        <begin position="165"/>
        <end position="208"/>
    </location>
</feature>
<evidence type="ECO:0000259" key="6">
    <source>
        <dbReference type="PROSITE" id="PS50865"/>
    </source>
</evidence>
<keyword evidence="2 4" id="KW-0863">Zinc-finger</keyword>
<evidence type="ECO:0000313" key="8">
    <source>
        <dbReference type="Proteomes" id="UP000030706"/>
    </source>
</evidence>
<evidence type="ECO:0000313" key="7">
    <source>
        <dbReference type="EMBL" id="KEQ82547.1"/>
    </source>
</evidence>
<evidence type="ECO:0000256" key="2">
    <source>
        <dbReference type="ARBA" id="ARBA00022771"/>
    </source>
</evidence>
<dbReference type="InterPro" id="IPR002893">
    <property type="entry name" value="Znf_MYND"/>
</dbReference>
<protein>
    <recommendedName>
        <fullName evidence="6">MYND-type domain-containing protein</fullName>
    </recommendedName>
</protein>
<reference evidence="7 8" key="1">
    <citation type="journal article" date="2014" name="BMC Genomics">
        <title>Genome sequencing of four Aureobasidium pullulans varieties: biotechnological potential, stress tolerance, and description of new species.</title>
        <authorList>
            <person name="Gostin Ar C."/>
            <person name="Ohm R.A."/>
            <person name="Kogej T."/>
            <person name="Sonjak S."/>
            <person name="Turk M."/>
            <person name="Zajc J."/>
            <person name="Zalar P."/>
            <person name="Grube M."/>
            <person name="Sun H."/>
            <person name="Han J."/>
            <person name="Sharma A."/>
            <person name="Chiniquy J."/>
            <person name="Ngan C.Y."/>
            <person name="Lipzen A."/>
            <person name="Barry K."/>
            <person name="Grigoriev I.V."/>
            <person name="Gunde-Cimerman N."/>
        </authorList>
    </citation>
    <scope>NUCLEOTIDE SEQUENCE [LARGE SCALE GENOMIC DNA]</scope>
    <source>
        <strain evidence="7 8">EXF-150</strain>
    </source>
</reference>
<dbReference type="SUPFAM" id="SSF144232">
    <property type="entry name" value="HIT/MYND zinc finger-like"/>
    <property type="match status" value="1"/>
</dbReference>
<keyword evidence="3" id="KW-0862">Zinc</keyword>
<dbReference type="Proteomes" id="UP000030706">
    <property type="component" value="Unassembled WGS sequence"/>
</dbReference>
<dbReference type="GO" id="GO:0008270">
    <property type="term" value="F:zinc ion binding"/>
    <property type="evidence" value="ECO:0007669"/>
    <property type="project" value="UniProtKB-KW"/>
</dbReference>
<evidence type="ECO:0000256" key="1">
    <source>
        <dbReference type="ARBA" id="ARBA00022723"/>
    </source>
</evidence>
<dbReference type="Pfam" id="PF01753">
    <property type="entry name" value="zf-MYND"/>
    <property type="match status" value="1"/>
</dbReference>
<gene>
    <name evidence="7" type="ORF">M438DRAFT_367039</name>
</gene>
<dbReference type="OrthoDB" id="437457at2759"/>
<dbReference type="EMBL" id="KL584987">
    <property type="protein sequence ID" value="KEQ82547.1"/>
    <property type="molecule type" value="Genomic_DNA"/>
</dbReference>